<evidence type="ECO:0000313" key="2">
    <source>
        <dbReference type="EMBL" id="KAL3529973.1"/>
    </source>
</evidence>
<evidence type="ECO:0000256" key="1">
    <source>
        <dbReference type="SAM" id="MobiDB-lite"/>
    </source>
</evidence>
<reference evidence="2 3" key="1">
    <citation type="submission" date="2024-11" db="EMBL/GenBank/DDBJ databases">
        <title>A near-complete genome assembly of Cinchona calisaya.</title>
        <authorList>
            <person name="Lian D.C."/>
            <person name="Zhao X.W."/>
            <person name="Wei L."/>
        </authorList>
    </citation>
    <scope>NUCLEOTIDE SEQUENCE [LARGE SCALE GENOMIC DNA]</scope>
    <source>
        <tissue evidence="2">Nenye</tissue>
    </source>
</reference>
<dbReference type="PANTHER" id="PTHR35125">
    <property type="entry name" value="NEURON NAVIGATOR 1-LIKE-RELATED"/>
    <property type="match status" value="1"/>
</dbReference>
<organism evidence="2 3">
    <name type="scientific">Cinchona calisaya</name>
    <dbReference type="NCBI Taxonomy" id="153742"/>
    <lineage>
        <taxon>Eukaryota</taxon>
        <taxon>Viridiplantae</taxon>
        <taxon>Streptophyta</taxon>
        <taxon>Embryophyta</taxon>
        <taxon>Tracheophyta</taxon>
        <taxon>Spermatophyta</taxon>
        <taxon>Magnoliopsida</taxon>
        <taxon>eudicotyledons</taxon>
        <taxon>Gunneridae</taxon>
        <taxon>Pentapetalae</taxon>
        <taxon>asterids</taxon>
        <taxon>lamiids</taxon>
        <taxon>Gentianales</taxon>
        <taxon>Rubiaceae</taxon>
        <taxon>Cinchonoideae</taxon>
        <taxon>Cinchoneae</taxon>
        <taxon>Cinchona</taxon>
    </lineage>
</organism>
<dbReference type="AlphaFoldDB" id="A0ABD3AFQ3"/>
<accession>A0ABD3AFQ3</accession>
<gene>
    <name evidence="2" type="ORF">ACH5RR_009295</name>
</gene>
<proteinExistence type="predicted"/>
<name>A0ABD3AFQ3_9GENT</name>
<dbReference type="Proteomes" id="UP001630127">
    <property type="component" value="Unassembled WGS sequence"/>
</dbReference>
<comment type="caution">
    <text evidence="2">The sequence shown here is derived from an EMBL/GenBank/DDBJ whole genome shotgun (WGS) entry which is preliminary data.</text>
</comment>
<protein>
    <submittedName>
        <fullName evidence="2">Uncharacterized protein</fullName>
    </submittedName>
</protein>
<sequence>MARHLTQKSLIPQDENLDILRKKSVAKGKPTGGSKLEAKKLGAGFGSRKALGDITNKSSLPHEASLKRKKTPKEEPNISEETFLHDHRKCIESQKVAMRTSFWDIVLPGCVPVSPLGTLEMRSMKSDLDIDSECFYPEPVEIPMSDFTDLFKSSSLPSPPSPTSLDSPPLSPFAEFGPVEFVLKEDNDPCS</sequence>
<dbReference type="InterPro" id="IPR039326">
    <property type="entry name" value="Patronus"/>
</dbReference>
<keyword evidence="3" id="KW-1185">Reference proteome</keyword>
<dbReference type="EMBL" id="JBJUIK010000004">
    <property type="protein sequence ID" value="KAL3529973.1"/>
    <property type="molecule type" value="Genomic_DNA"/>
</dbReference>
<feature type="region of interest" description="Disordered" evidence="1">
    <location>
        <begin position="47"/>
        <end position="76"/>
    </location>
</feature>
<evidence type="ECO:0000313" key="3">
    <source>
        <dbReference type="Proteomes" id="UP001630127"/>
    </source>
</evidence>
<dbReference type="PANTHER" id="PTHR35125:SF1">
    <property type="entry name" value="PROTEIN PATRONUS 2"/>
    <property type="match status" value="1"/>
</dbReference>